<dbReference type="InterPro" id="IPR019151">
    <property type="entry name" value="Proteasome_assmbl_chaperone_2"/>
</dbReference>
<dbReference type="PANTHER" id="PTHR35610">
    <property type="entry name" value="3-ISOPROPYLMALATE DEHYDRATASE-RELATED"/>
    <property type="match status" value="1"/>
</dbReference>
<proteinExistence type="predicted"/>
<sequence>MSRPTDADAAPTATFHVDSHPDPGDVVLAGFSQYGLAGLTAVDYLVDHLDLEQTGHIRTDGLPSITPFEQGRPRHPTRLYSRPELDVTVLVGELFVPVSTAESFSEAVLAWTEESGVEEVAVLSGVPVPHGPNEHRAFYVATDDYRERRFPGADAGTSGTAPDGDEEDDAESERPPVAPMGTGFLDGTNAALVARGMDTSMGVCVYVTPVHQQVPDVEAAIRLLDAVESVYGLGVDTAPLESFAAEVQQYYQNLADRLSEAREEEQPLDRMYM</sequence>
<evidence type="ECO:0000313" key="3">
    <source>
        <dbReference type="Proteomes" id="UP000017840"/>
    </source>
</evidence>
<organism evidence="2 3">
    <name type="scientific">Candidatus Halobonum tyrrellensis G22</name>
    <dbReference type="NCBI Taxonomy" id="1324957"/>
    <lineage>
        <taxon>Archaea</taxon>
        <taxon>Methanobacteriati</taxon>
        <taxon>Methanobacteriota</taxon>
        <taxon>Stenosarchaea group</taxon>
        <taxon>Halobacteria</taxon>
        <taxon>Halobacteriales</taxon>
        <taxon>Haloferacaceae</taxon>
        <taxon>Candidatus Halobonum</taxon>
    </lineage>
</organism>
<comment type="caution">
    <text evidence="2">The sequence shown here is derived from an EMBL/GenBank/DDBJ whole genome shotgun (WGS) entry which is preliminary data.</text>
</comment>
<dbReference type="InterPro" id="IPR038389">
    <property type="entry name" value="PSMG2_sf"/>
</dbReference>
<dbReference type="RefSeq" id="WP_023395681.1">
    <property type="nucleotide sequence ID" value="NZ_ASGZ01000062.1"/>
</dbReference>
<accession>V4IVD1</accession>
<dbReference type="Gene3D" id="3.40.50.10900">
    <property type="entry name" value="PAC-like subunit"/>
    <property type="match status" value="1"/>
</dbReference>
<evidence type="ECO:0008006" key="4">
    <source>
        <dbReference type="Google" id="ProtNLM"/>
    </source>
</evidence>
<dbReference type="Pfam" id="PF09754">
    <property type="entry name" value="PAC2"/>
    <property type="match status" value="1"/>
</dbReference>
<keyword evidence="3" id="KW-1185">Reference proteome</keyword>
<dbReference type="PATRIC" id="fig|1324957.4.peg.3156"/>
<dbReference type="Proteomes" id="UP000017840">
    <property type="component" value="Unassembled WGS sequence"/>
</dbReference>
<dbReference type="OrthoDB" id="165933at2157"/>
<protein>
    <recommendedName>
        <fullName evidence="4">Proteasome assembly chaperone family protein</fullName>
    </recommendedName>
</protein>
<reference evidence="2 3" key="1">
    <citation type="journal article" date="2013" name="Genome Announc.">
        <title>Draft Genome Sequence of 'Candidatus Halobonum tyrrellensis' Strain G22, Isolated from the Hypersaline Waters of Lake Tyrrell, Australia.</title>
        <authorList>
            <person name="Ugalde J.A."/>
            <person name="Narasingarao P."/>
            <person name="Kuo S."/>
            <person name="Podell S."/>
            <person name="Allen E.E."/>
        </authorList>
    </citation>
    <scope>NUCLEOTIDE SEQUENCE [LARGE SCALE GENOMIC DNA]</scope>
    <source>
        <strain evidence="2 3">G22</strain>
    </source>
</reference>
<dbReference type="PANTHER" id="PTHR35610:SF3">
    <property type="entry name" value="PROTEASOME ASSEMBLY CHAPERONE FAMILY PROTEIN"/>
    <property type="match status" value="1"/>
</dbReference>
<dbReference type="STRING" id="1324957.K933_15550"/>
<evidence type="ECO:0000313" key="2">
    <source>
        <dbReference type="EMBL" id="ESP87157.1"/>
    </source>
</evidence>
<dbReference type="AlphaFoldDB" id="V4IVD1"/>
<dbReference type="eggNOG" id="arCOG00347">
    <property type="taxonomic scope" value="Archaea"/>
</dbReference>
<evidence type="ECO:0000256" key="1">
    <source>
        <dbReference type="SAM" id="MobiDB-lite"/>
    </source>
</evidence>
<dbReference type="SUPFAM" id="SSF159659">
    <property type="entry name" value="Cgl1923-like"/>
    <property type="match status" value="1"/>
</dbReference>
<feature type="region of interest" description="Disordered" evidence="1">
    <location>
        <begin position="149"/>
        <end position="182"/>
    </location>
</feature>
<dbReference type="EMBL" id="ASGZ01000062">
    <property type="protein sequence ID" value="ESP87157.1"/>
    <property type="molecule type" value="Genomic_DNA"/>
</dbReference>
<name>V4IVD1_9EURY</name>
<gene>
    <name evidence="2" type="ORF">K933_15550</name>
</gene>